<accession>A0A8H4KE68</accession>
<organism evidence="1 2">
    <name type="scientific">Fusarium austroafricanum</name>
    <dbReference type="NCBI Taxonomy" id="2364996"/>
    <lineage>
        <taxon>Eukaryota</taxon>
        <taxon>Fungi</taxon>
        <taxon>Dikarya</taxon>
        <taxon>Ascomycota</taxon>
        <taxon>Pezizomycotina</taxon>
        <taxon>Sordariomycetes</taxon>
        <taxon>Hypocreomycetidae</taxon>
        <taxon>Hypocreales</taxon>
        <taxon>Nectriaceae</taxon>
        <taxon>Fusarium</taxon>
        <taxon>Fusarium concolor species complex</taxon>
    </lineage>
</organism>
<name>A0A8H4KE68_9HYPO</name>
<evidence type="ECO:0000313" key="2">
    <source>
        <dbReference type="Proteomes" id="UP000605986"/>
    </source>
</evidence>
<protein>
    <submittedName>
        <fullName evidence="1">Uncharacterized protein</fullName>
    </submittedName>
</protein>
<dbReference type="EMBL" id="JAADJG010000278">
    <property type="protein sequence ID" value="KAF4449572.1"/>
    <property type="molecule type" value="Genomic_DNA"/>
</dbReference>
<evidence type="ECO:0000313" key="1">
    <source>
        <dbReference type="EMBL" id="KAF4449572.1"/>
    </source>
</evidence>
<sequence length="304" mass="34949">MRNKKFDVNNPGMGVHEISLTYQVVFGFIRDSCSHNCRNKPDAPDPSLCSDLARSWACKNWGYDFDMKDCASQIENNELYKADLLTAVVSSAVIQRVFEPAFPDFLYTASPLANSYRQIIVNMFGLEELHRADYNTLCQITEKQRPEIIDRKVKELDDLLLQHLEFLWAPPTHGPEGDDSMLAEPPRTNFSFKFCLKKALKFKLDLAITTTRLKFSYYRPNEPFDESRMERTIGSDYKQDRIKFCLFPTLLFPPDRELTTTSNDYVLEFNTRVISHRLIDVGVQVKDISALLAVGEARVSNAHI</sequence>
<dbReference type="AlphaFoldDB" id="A0A8H4KE68"/>
<comment type="caution">
    <text evidence="1">The sequence shown here is derived from an EMBL/GenBank/DDBJ whole genome shotgun (WGS) entry which is preliminary data.</text>
</comment>
<reference evidence="1" key="1">
    <citation type="submission" date="2020-01" db="EMBL/GenBank/DDBJ databases">
        <title>Identification and distribution of gene clusters putatively required for synthesis of sphingolipid metabolism inhibitors in phylogenetically diverse species of the filamentous fungus Fusarium.</title>
        <authorList>
            <person name="Kim H.-S."/>
            <person name="Busman M."/>
            <person name="Brown D.W."/>
            <person name="Divon H."/>
            <person name="Uhlig S."/>
            <person name="Proctor R.H."/>
        </authorList>
    </citation>
    <scope>NUCLEOTIDE SEQUENCE</scope>
    <source>
        <strain evidence="1">NRRL 53441</strain>
    </source>
</reference>
<gene>
    <name evidence="1" type="ORF">F53441_7138</name>
</gene>
<dbReference type="OrthoDB" id="5089032at2759"/>
<proteinExistence type="predicted"/>
<dbReference type="Proteomes" id="UP000605986">
    <property type="component" value="Unassembled WGS sequence"/>
</dbReference>
<keyword evidence="2" id="KW-1185">Reference proteome</keyword>